<dbReference type="AlphaFoldDB" id="A0A8D8K1E5"/>
<dbReference type="InterPro" id="IPR051019">
    <property type="entry name" value="VLCFA-Steroid_DH"/>
</dbReference>
<dbReference type="GO" id="GO:0005783">
    <property type="term" value="C:endoplasmic reticulum"/>
    <property type="evidence" value="ECO:0007669"/>
    <property type="project" value="UniProtKB-SubCell"/>
</dbReference>
<evidence type="ECO:0000256" key="5">
    <source>
        <dbReference type="SAM" id="Phobius"/>
    </source>
</evidence>
<dbReference type="GO" id="GO:0016491">
    <property type="term" value="F:oxidoreductase activity"/>
    <property type="evidence" value="ECO:0007669"/>
    <property type="project" value="UniProtKB-KW"/>
</dbReference>
<name>A0A8D8K1E5_CULPI</name>
<dbReference type="InterPro" id="IPR036291">
    <property type="entry name" value="NAD(P)-bd_dom_sf"/>
</dbReference>
<comment type="subcellular location">
    <subcellularLocation>
        <location evidence="1">Endoplasmic reticulum</location>
    </subcellularLocation>
</comment>
<dbReference type="PRINTS" id="PR00080">
    <property type="entry name" value="SDRFAMILY"/>
</dbReference>
<sequence>MLKVRYLSNARPDWRFNPENRISMRTVQSLLRLLLRVTFSSSRPARRTDMFWWIGVYATLLWAYNGFLESLLAIVWGSIRAAVRREKLTERYGPWAVITGATDGIGKCYAQNLAAKGLNIALLSRSKQKLDRVGDELEKSYGVQTKRVVVDFNGGHQIYEQLREQLAAMDIGLLVNNVGYLPELATLEQHTEQDLLTVVNLNVVAATILSRIVIPGMRERGRGIVINIGSSSGHVPVAYMAAYAASKAYLHNLGLALAQELRGSGVEFQVVAPSIVRTNLSEQYESKMPWYVTVLDAEQMARFAVFTIGKTAYTSGHWQHCLQVLWQGLVPLSLAVKIVSRVLHKGARRS</sequence>
<dbReference type="Pfam" id="PF00106">
    <property type="entry name" value="adh_short"/>
    <property type="match status" value="1"/>
</dbReference>
<keyword evidence="5" id="KW-1133">Transmembrane helix</keyword>
<evidence type="ECO:0000256" key="2">
    <source>
        <dbReference type="ARBA" id="ARBA00022857"/>
    </source>
</evidence>
<keyword evidence="5" id="KW-0472">Membrane</keyword>
<dbReference type="PIRSF" id="PIRSF000126">
    <property type="entry name" value="11-beta-HSD1"/>
    <property type="match status" value="1"/>
</dbReference>
<keyword evidence="3" id="KW-0560">Oxidoreductase</keyword>
<feature type="transmembrane region" description="Helical" evidence="5">
    <location>
        <begin position="50"/>
        <end position="77"/>
    </location>
</feature>
<dbReference type="CDD" id="cd05356">
    <property type="entry name" value="17beta-HSD1_like_SDR_c"/>
    <property type="match status" value="1"/>
</dbReference>
<dbReference type="PANTHER" id="PTHR43899:SF9">
    <property type="entry name" value="MIP25013P-RELATED"/>
    <property type="match status" value="1"/>
</dbReference>
<accession>A0A8D8K1E5</accession>
<reference evidence="6" key="1">
    <citation type="submission" date="2021-05" db="EMBL/GenBank/DDBJ databases">
        <authorList>
            <person name="Alioto T."/>
            <person name="Alioto T."/>
            <person name="Gomez Garrido J."/>
        </authorList>
    </citation>
    <scope>NUCLEOTIDE SEQUENCE</scope>
</reference>
<keyword evidence="2" id="KW-0521">NADP</keyword>
<evidence type="ECO:0000313" key="6">
    <source>
        <dbReference type="EMBL" id="CAG6579327.1"/>
    </source>
</evidence>
<dbReference type="InterPro" id="IPR020904">
    <property type="entry name" value="Sc_DH/Rdtase_CS"/>
</dbReference>
<dbReference type="Gene3D" id="3.40.50.720">
    <property type="entry name" value="NAD(P)-binding Rossmann-like Domain"/>
    <property type="match status" value="1"/>
</dbReference>
<proteinExistence type="inferred from homology"/>
<evidence type="ECO:0000256" key="1">
    <source>
        <dbReference type="ARBA" id="ARBA00004240"/>
    </source>
</evidence>
<keyword evidence="5" id="KW-0812">Transmembrane</keyword>
<comment type="similarity">
    <text evidence="4">Belongs to the short-chain dehydrogenases/reductases (SDR) family.</text>
</comment>
<evidence type="ECO:0000256" key="4">
    <source>
        <dbReference type="RuleBase" id="RU000363"/>
    </source>
</evidence>
<organism evidence="6">
    <name type="scientific">Culex pipiens</name>
    <name type="common">House mosquito</name>
    <dbReference type="NCBI Taxonomy" id="7175"/>
    <lineage>
        <taxon>Eukaryota</taxon>
        <taxon>Metazoa</taxon>
        <taxon>Ecdysozoa</taxon>
        <taxon>Arthropoda</taxon>
        <taxon>Hexapoda</taxon>
        <taxon>Insecta</taxon>
        <taxon>Pterygota</taxon>
        <taxon>Neoptera</taxon>
        <taxon>Endopterygota</taxon>
        <taxon>Diptera</taxon>
        <taxon>Nematocera</taxon>
        <taxon>Culicoidea</taxon>
        <taxon>Culicidae</taxon>
        <taxon>Culicinae</taxon>
        <taxon>Culicini</taxon>
        <taxon>Culex</taxon>
        <taxon>Culex</taxon>
    </lineage>
</organism>
<dbReference type="PROSITE" id="PS00061">
    <property type="entry name" value="ADH_SHORT"/>
    <property type="match status" value="1"/>
</dbReference>
<dbReference type="EMBL" id="HBUE01195829">
    <property type="protein sequence ID" value="CAG6527605.1"/>
    <property type="molecule type" value="Transcribed_RNA"/>
</dbReference>
<dbReference type="PANTHER" id="PTHR43899">
    <property type="entry name" value="RH59310P"/>
    <property type="match status" value="1"/>
</dbReference>
<dbReference type="FunFam" id="3.40.50.720:FF:000137">
    <property type="entry name" value="Hydroxysteroid (17-beta) dehydrogenase 3"/>
    <property type="match status" value="1"/>
</dbReference>
<dbReference type="PRINTS" id="PR00081">
    <property type="entry name" value="GDHRDH"/>
</dbReference>
<dbReference type="EMBL" id="HBUE01301824">
    <property type="protein sequence ID" value="CAG6579324.1"/>
    <property type="molecule type" value="Transcribed_RNA"/>
</dbReference>
<dbReference type="SUPFAM" id="SSF51735">
    <property type="entry name" value="NAD(P)-binding Rossmann-fold domains"/>
    <property type="match status" value="1"/>
</dbReference>
<dbReference type="EMBL" id="HBUE01301827">
    <property type="protein sequence ID" value="CAG6579327.1"/>
    <property type="molecule type" value="Transcribed_RNA"/>
</dbReference>
<protein>
    <submittedName>
        <fullName evidence="6">Inactive hydroxysteroid dehydrogenase-like protein 1</fullName>
    </submittedName>
</protein>
<evidence type="ECO:0000256" key="3">
    <source>
        <dbReference type="ARBA" id="ARBA00023002"/>
    </source>
</evidence>
<dbReference type="EMBL" id="HBUE01195826">
    <property type="protein sequence ID" value="CAG6527602.1"/>
    <property type="molecule type" value="Transcribed_RNA"/>
</dbReference>
<dbReference type="InterPro" id="IPR002347">
    <property type="entry name" value="SDR_fam"/>
</dbReference>